<dbReference type="RefSeq" id="WP_386048719.1">
    <property type="nucleotide sequence ID" value="NZ_JBHUIO010000011.1"/>
</dbReference>
<comment type="caution">
    <text evidence="2">The sequence shown here is derived from an EMBL/GenBank/DDBJ whole genome shotgun (WGS) entry which is preliminary data.</text>
</comment>
<feature type="transmembrane region" description="Helical" evidence="1">
    <location>
        <begin position="12"/>
        <end position="32"/>
    </location>
</feature>
<gene>
    <name evidence="2" type="ORF">ACFSOY_17175</name>
</gene>
<feature type="transmembrane region" description="Helical" evidence="1">
    <location>
        <begin position="70"/>
        <end position="91"/>
    </location>
</feature>
<keyword evidence="1" id="KW-0812">Transmembrane</keyword>
<organism evidence="2 3">
    <name type="scientific">Tumebacillus lipolyticus</name>
    <dbReference type="NCBI Taxonomy" id="1280370"/>
    <lineage>
        <taxon>Bacteria</taxon>
        <taxon>Bacillati</taxon>
        <taxon>Bacillota</taxon>
        <taxon>Bacilli</taxon>
        <taxon>Bacillales</taxon>
        <taxon>Alicyclobacillaceae</taxon>
        <taxon>Tumebacillus</taxon>
    </lineage>
</organism>
<name>A0ABW5A1J7_9BACL</name>
<keyword evidence="1" id="KW-0472">Membrane</keyword>
<reference evidence="3" key="1">
    <citation type="journal article" date="2019" name="Int. J. Syst. Evol. Microbiol.">
        <title>The Global Catalogue of Microorganisms (GCM) 10K type strain sequencing project: providing services to taxonomists for standard genome sequencing and annotation.</title>
        <authorList>
            <consortium name="The Broad Institute Genomics Platform"/>
            <consortium name="The Broad Institute Genome Sequencing Center for Infectious Disease"/>
            <person name="Wu L."/>
            <person name="Ma J."/>
        </authorList>
    </citation>
    <scope>NUCLEOTIDE SEQUENCE [LARGE SCALE GENOMIC DNA]</scope>
    <source>
        <strain evidence="3">CGMCC 1.13574</strain>
    </source>
</reference>
<sequence>MSFVLTGWMMYTMWAVLGLMTLDLLVSVYTNLKSNSFTLDQLSNFLGGMLTSVFPLLLLANLNLTDLDPTGGWILSALYYLTGIGVIWKYLMSIKGKL</sequence>
<dbReference type="EMBL" id="JBHUIO010000011">
    <property type="protein sequence ID" value="MFD2171696.1"/>
    <property type="molecule type" value="Genomic_DNA"/>
</dbReference>
<keyword evidence="3" id="KW-1185">Reference proteome</keyword>
<feature type="transmembrane region" description="Helical" evidence="1">
    <location>
        <begin position="44"/>
        <end position="64"/>
    </location>
</feature>
<dbReference type="Proteomes" id="UP001597343">
    <property type="component" value="Unassembled WGS sequence"/>
</dbReference>
<protein>
    <submittedName>
        <fullName evidence="2">Uncharacterized protein</fullName>
    </submittedName>
</protein>
<accession>A0ABW5A1J7</accession>
<proteinExistence type="predicted"/>
<evidence type="ECO:0000313" key="3">
    <source>
        <dbReference type="Proteomes" id="UP001597343"/>
    </source>
</evidence>
<evidence type="ECO:0000313" key="2">
    <source>
        <dbReference type="EMBL" id="MFD2171696.1"/>
    </source>
</evidence>
<keyword evidence="1" id="KW-1133">Transmembrane helix</keyword>
<evidence type="ECO:0000256" key="1">
    <source>
        <dbReference type="SAM" id="Phobius"/>
    </source>
</evidence>